<feature type="non-terminal residue" evidence="2">
    <location>
        <position position="189"/>
    </location>
</feature>
<dbReference type="PANTHER" id="PTHR34817:SF2">
    <property type="entry name" value="NUCLEOTIDYLTRANSFERASE"/>
    <property type="match status" value="1"/>
</dbReference>
<reference evidence="2" key="1">
    <citation type="journal article" date="2014" name="Front. Microbiol.">
        <title>High frequency of phylogenetically diverse reductive dehalogenase-homologous genes in deep subseafloor sedimentary metagenomes.</title>
        <authorList>
            <person name="Kawai M."/>
            <person name="Futagami T."/>
            <person name="Toyoda A."/>
            <person name="Takaki Y."/>
            <person name="Nishi S."/>
            <person name="Hori S."/>
            <person name="Arai W."/>
            <person name="Tsubouchi T."/>
            <person name="Morono Y."/>
            <person name="Uchiyama I."/>
            <person name="Ito T."/>
            <person name="Fujiyama A."/>
            <person name="Inagaki F."/>
            <person name="Takami H."/>
        </authorList>
    </citation>
    <scope>NUCLEOTIDE SEQUENCE</scope>
    <source>
        <strain evidence="2">Expedition CK06-06</strain>
    </source>
</reference>
<comment type="caution">
    <text evidence="2">The sequence shown here is derived from an EMBL/GenBank/DDBJ whole genome shotgun (WGS) entry which is preliminary data.</text>
</comment>
<sequence>MQFDYNKHLVYLGIAGSRAYGTFNPDSDWDYRGVIIPPQFINDSFLHSFEQKEGLDGYDEDSVAYDIRKYFRLAADCNPNILEILWLPDELIVVNTEYGEAMRAAKRDFLSQRAKHRFHGYAYAQLKRIKTHKRWWDQEKSGSLPPKPERKAYGLPHKPKFGKDKLNSLLSIPSNSLSLRLRWYIKKER</sequence>
<feature type="region of interest" description="Disordered" evidence="1">
    <location>
        <begin position="137"/>
        <end position="159"/>
    </location>
</feature>
<name>X0XTC7_9ZZZZ</name>
<dbReference type="AlphaFoldDB" id="X0XTC7"/>
<accession>X0XTC7</accession>
<gene>
    <name evidence="2" type="ORF">S01H1_67617</name>
</gene>
<proteinExistence type="predicted"/>
<dbReference type="InterPro" id="IPR018775">
    <property type="entry name" value="RlaP"/>
</dbReference>
<protein>
    <recommendedName>
        <fullName evidence="3">Nucleotidyltransferase</fullName>
    </recommendedName>
</protein>
<dbReference type="Pfam" id="PF10127">
    <property type="entry name" value="RlaP"/>
    <property type="match status" value="1"/>
</dbReference>
<dbReference type="EMBL" id="BARS01044798">
    <property type="protein sequence ID" value="GAG39903.1"/>
    <property type="molecule type" value="Genomic_DNA"/>
</dbReference>
<dbReference type="PANTHER" id="PTHR34817">
    <property type="entry name" value="NUCLEOTIDYLTRANSFERASE"/>
    <property type="match status" value="1"/>
</dbReference>
<evidence type="ECO:0000256" key="1">
    <source>
        <dbReference type="SAM" id="MobiDB-lite"/>
    </source>
</evidence>
<organism evidence="2">
    <name type="scientific">marine sediment metagenome</name>
    <dbReference type="NCBI Taxonomy" id="412755"/>
    <lineage>
        <taxon>unclassified sequences</taxon>
        <taxon>metagenomes</taxon>
        <taxon>ecological metagenomes</taxon>
    </lineage>
</organism>
<evidence type="ECO:0008006" key="3">
    <source>
        <dbReference type="Google" id="ProtNLM"/>
    </source>
</evidence>
<evidence type="ECO:0000313" key="2">
    <source>
        <dbReference type="EMBL" id="GAG39903.1"/>
    </source>
</evidence>